<evidence type="ECO:0000256" key="1">
    <source>
        <dbReference type="ARBA" id="ARBA00004167"/>
    </source>
</evidence>
<protein>
    <recommendedName>
        <fullName evidence="15">Cytochrome P450</fullName>
    </recommendedName>
</protein>
<evidence type="ECO:0000256" key="2">
    <source>
        <dbReference type="ARBA" id="ARBA00010617"/>
    </source>
</evidence>
<accession>A0ABD3IIG4</accession>
<evidence type="ECO:0000256" key="11">
    <source>
        <dbReference type="RuleBase" id="RU000461"/>
    </source>
</evidence>
<keyword evidence="11" id="KW-0503">Monooxygenase</keyword>
<dbReference type="InterPro" id="IPR002401">
    <property type="entry name" value="Cyt_P450_E_grp-I"/>
</dbReference>
<feature type="binding site" description="axial binding residue" evidence="10">
    <location>
        <position position="430"/>
    </location>
    <ligand>
        <name>heme</name>
        <dbReference type="ChEBI" id="CHEBI:30413"/>
    </ligand>
    <ligandPart>
        <name>Fe</name>
        <dbReference type="ChEBI" id="CHEBI:18248"/>
    </ligandPart>
</feature>
<keyword evidence="5" id="KW-0443">Lipid metabolism</keyword>
<dbReference type="InterPro" id="IPR001128">
    <property type="entry name" value="Cyt_P450"/>
</dbReference>
<dbReference type="GO" id="GO:0016020">
    <property type="term" value="C:membrane"/>
    <property type="evidence" value="ECO:0007669"/>
    <property type="project" value="UniProtKB-SubCell"/>
</dbReference>
<evidence type="ECO:0000313" key="13">
    <source>
        <dbReference type="EMBL" id="KAL3701952.1"/>
    </source>
</evidence>
<comment type="caution">
    <text evidence="13">The sequence shown here is derived from an EMBL/GenBank/DDBJ whole genome shotgun (WGS) entry which is preliminary data.</text>
</comment>
<comment type="cofactor">
    <cofactor evidence="10">
        <name>heme</name>
        <dbReference type="ChEBI" id="CHEBI:30413"/>
    </cofactor>
</comment>
<keyword evidence="8 10" id="KW-0408">Iron</keyword>
<proteinExistence type="inferred from homology"/>
<evidence type="ECO:0000313" key="14">
    <source>
        <dbReference type="Proteomes" id="UP001633002"/>
    </source>
</evidence>
<keyword evidence="7 11" id="KW-0560">Oxidoreductase</keyword>
<sequence>MWEWGSLLEGGVLIFFITLLLSYGAAGLKWLRLSPALRKGYRKLPKGSLGWPLVGETLALQHCLMSTAPHSFVNDRRRRYGDLFLTHLFGSPLLASTDPEMNRFILTKEEPLFTASLPKTLSMVVGQNALLMLTGDRHKRMRRLLMSMFSPEVLRHHTDRIQQLAVSVLKSWKGRKVIVADEAREYTYNVALSSIMNVGRKDKAEVFRAKFLELRSGARALPIDLPGTAFRTALQARKCLAQMVEEEINERKRTKEVRYDDLLEKLIEAPEADGGEPLRNEEIVDLILSSMLAGFDTSANTLLFLVYYIGQNPQVLHDLKMEHQEILREKATNEPLTYADYKKMRLSQLTINETMRIANPILSLHRRTLQDVEFDGRTFPANCTVQVWLRSLHTDPNLYPNPYNFDLDRWKGKTPNGNNFIPFGMGPRRCVGIELARMELCFFIHCLVTMYRGWEPAEEDKPRYFPEPGMRKGLPIYVHDP</sequence>
<dbReference type="PANTHER" id="PTHR24286">
    <property type="entry name" value="CYTOCHROME P450 26"/>
    <property type="match status" value="1"/>
</dbReference>
<keyword evidence="5" id="KW-0752">Steroid biosynthesis</keyword>
<dbReference type="SUPFAM" id="SSF48264">
    <property type="entry name" value="Cytochrome P450"/>
    <property type="match status" value="1"/>
</dbReference>
<evidence type="ECO:0000256" key="9">
    <source>
        <dbReference type="ARBA" id="ARBA00023136"/>
    </source>
</evidence>
<keyword evidence="9 12" id="KW-0472">Membrane</keyword>
<dbReference type="GO" id="GO:0004497">
    <property type="term" value="F:monooxygenase activity"/>
    <property type="evidence" value="ECO:0007669"/>
    <property type="project" value="UniProtKB-KW"/>
</dbReference>
<dbReference type="AlphaFoldDB" id="A0ABD3IIG4"/>
<evidence type="ECO:0000256" key="4">
    <source>
        <dbReference type="ARBA" id="ARBA00022723"/>
    </source>
</evidence>
<evidence type="ECO:0000256" key="12">
    <source>
        <dbReference type="SAM" id="Phobius"/>
    </source>
</evidence>
<evidence type="ECO:0000256" key="10">
    <source>
        <dbReference type="PIRSR" id="PIRSR602401-1"/>
    </source>
</evidence>
<comment type="subcellular location">
    <subcellularLocation>
        <location evidence="1">Membrane</location>
        <topology evidence="1">Single-pass membrane protein</topology>
    </subcellularLocation>
</comment>
<evidence type="ECO:0000256" key="5">
    <source>
        <dbReference type="ARBA" id="ARBA00022955"/>
    </source>
</evidence>
<keyword evidence="3 12" id="KW-0812">Transmembrane</keyword>
<dbReference type="InterPro" id="IPR017972">
    <property type="entry name" value="Cyt_P450_CS"/>
</dbReference>
<evidence type="ECO:0008006" key="15">
    <source>
        <dbReference type="Google" id="ProtNLM"/>
    </source>
</evidence>
<dbReference type="GO" id="GO:0006694">
    <property type="term" value="P:steroid biosynthetic process"/>
    <property type="evidence" value="ECO:0007669"/>
    <property type="project" value="UniProtKB-KW"/>
</dbReference>
<comment type="similarity">
    <text evidence="2 11">Belongs to the cytochrome P450 family.</text>
</comment>
<dbReference type="Pfam" id="PF00067">
    <property type="entry name" value="p450"/>
    <property type="match status" value="1"/>
</dbReference>
<evidence type="ECO:0000256" key="3">
    <source>
        <dbReference type="ARBA" id="ARBA00022692"/>
    </source>
</evidence>
<evidence type="ECO:0000256" key="8">
    <source>
        <dbReference type="ARBA" id="ARBA00023004"/>
    </source>
</evidence>
<dbReference type="Proteomes" id="UP001633002">
    <property type="component" value="Unassembled WGS sequence"/>
</dbReference>
<gene>
    <name evidence="13" type="ORF">R1sor_019974</name>
</gene>
<dbReference type="PROSITE" id="PS00086">
    <property type="entry name" value="CYTOCHROME_P450"/>
    <property type="match status" value="1"/>
</dbReference>
<name>A0ABD3IIG4_9MARC</name>
<keyword evidence="14" id="KW-1185">Reference proteome</keyword>
<organism evidence="13 14">
    <name type="scientific">Riccia sorocarpa</name>
    <dbReference type="NCBI Taxonomy" id="122646"/>
    <lineage>
        <taxon>Eukaryota</taxon>
        <taxon>Viridiplantae</taxon>
        <taxon>Streptophyta</taxon>
        <taxon>Embryophyta</taxon>
        <taxon>Marchantiophyta</taxon>
        <taxon>Marchantiopsida</taxon>
        <taxon>Marchantiidae</taxon>
        <taxon>Marchantiales</taxon>
        <taxon>Ricciaceae</taxon>
        <taxon>Riccia</taxon>
    </lineage>
</organism>
<dbReference type="EMBL" id="JBJQOH010000001">
    <property type="protein sequence ID" value="KAL3701952.1"/>
    <property type="molecule type" value="Genomic_DNA"/>
</dbReference>
<dbReference type="PANTHER" id="PTHR24286:SF194">
    <property type="entry name" value="STEROID (22S)-HYDROXYLASE"/>
    <property type="match status" value="1"/>
</dbReference>
<dbReference type="GO" id="GO:0046872">
    <property type="term" value="F:metal ion binding"/>
    <property type="evidence" value="ECO:0007669"/>
    <property type="project" value="UniProtKB-KW"/>
</dbReference>
<keyword evidence="5" id="KW-0444">Lipid biosynthesis</keyword>
<evidence type="ECO:0000256" key="6">
    <source>
        <dbReference type="ARBA" id="ARBA00022989"/>
    </source>
</evidence>
<keyword evidence="10 11" id="KW-0349">Heme</keyword>
<keyword evidence="6 12" id="KW-1133">Transmembrane helix</keyword>
<dbReference type="Gene3D" id="1.10.630.10">
    <property type="entry name" value="Cytochrome P450"/>
    <property type="match status" value="1"/>
</dbReference>
<evidence type="ECO:0000256" key="7">
    <source>
        <dbReference type="ARBA" id="ARBA00023002"/>
    </source>
</evidence>
<reference evidence="13 14" key="1">
    <citation type="submission" date="2024-09" db="EMBL/GenBank/DDBJ databases">
        <title>Chromosome-scale assembly of Riccia sorocarpa.</title>
        <authorList>
            <person name="Paukszto L."/>
        </authorList>
    </citation>
    <scope>NUCLEOTIDE SEQUENCE [LARGE SCALE GENOMIC DNA]</scope>
    <source>
        <strain evidence="13">LP-2024</strain>
        <tissue evidence="13">Aerial parts of the thallus</tissue>
    </source>
</reference>
<keyword evidence="4 10" id="KW-0479">Metal-binding</keyword>
<dbReference type="PRINTS" id="PR00385">
    <property type="entry name" value="P450"/>
</dbReference>
<feature type="transmembrane region" description="Helical" evidence="12">
    <location>
        <begin position="12"/>
        <end position="31"/>
    </location>
</feature>
<dbReference type="PRINTS" id="PR00463">
    <property type="entry name" value="EP450I"/>
</dbReference>
<dbReference type="InterPro" id="IPR036396">
    <property type="entry name" value="Cyt_P450_sf"/>
</dbReference>